<dbReference type="Proteomes" id="UP000092741">
    <property type="component" value="Chromosome 1"/>
</dbReference>
<proteinExistence type="predicted"/>
<accession>A0AAN0Y418</accession>
<dbReference type="KEGG" id="vna:PN96_02575"/>
<sequence>MHERQRGNQQQKKPLGLLMALILFEYKNKATNQSRALSVIVTLLHNLLLRHSIYIQVNIKICFIY</sequence>
<evidence type="ECO:0000313" key="1">
    <source>
        <dbReference type="EMBL" id="ANQ13218.1"/>
    </source>
</evidence>
<name>A0AAN0Y418_VIBNA</name>
<reference evidence="1 2" key="1">
    <citation type="submission" date="2016-07" db="EMBL/GenBank/DDBJ databases">
        <title>Developing Vibrio natriegens as a novel, fast-growing host for biotechnology.</title>
        <authorList>
            <person name="Weinstock M.T."/>
            <person name="Hesek E.D."/>
            <person name="Wilson C.M."/>
            <person name="Gibson D.G."/>
        </authorList>
    </citation>
    <scope>NUCLEOTIDE SEQUENCE [LARGE SCALE GENOMIC DNA]</scope>
    <source>
        <strain evidence="1 2">ATCC 14048</strain>
    </source>
</reference>
<evidence type="ECO:0000313" key="2">
    <source>
        <dbReference type="Proteomes" id="UP000092741"/>
    </source>
</evidence>
<gene>
    <name evidence="1" type="ORF">BA890_10700</name>
</gene>
<dbReference type="AlphaFoldDB" id="A0AAN0Y418"/>
<dbReference type="EMBL" id="CP016345">
    <property type="protein sequence ID" value="ANQ13218.1"/>
    <property type="molecule type" value="Genomic_DNA"/>
</dbReference>
<organism evidence="1 2">
    <name type="scientific">Vibrio natriegens NBRC 15636 = ATCC 14048 = DSM 759</name>
    <dbReference type="NCBI Taxonomy" id="1219067"/>
    <lineage>
        <taxon>Bacteria</taxon>
        <taxon>Pseudomonadati</taxon>
        <taxon>Pseudomonadota</taxon>
        <taxon>Gammaproteobacteria</taxon>
        <taxon>Vibrionales</taxon>
        <taxon>Vibrionaceae</taxon>
        <taxon>Vibrio</taxon>
    </lineage>
</organism>
<protein>
    <submittedName>
        <fullName evidence="1">Uncharacterized protein</fullName>
    </submittedName>
</protein>
<keyword evidence="2" id="KW-1185">Reference proteome</keyword>